<protein>
    <submittedName>
        <fullName evidence="4">Restriction endonuclease</fullName>
    </submittedName>
</protein>
<evidence type="ECO:0000256" key="3">
    <source>
        <dbReference type="ARBA" id="ARBA00022691"/>
    </source>
</evidence>
<organism evidence="4 5">
    <name type="scientific">Helicobacter brantae</name>
    <dbReference type="NCBI Taxonomy" id="375927"/>
    <lineage>
        <taxon>Bacteria</taxon>
        <taxon>Pseudomonadati</taxon>
        <taxon>Campylobacterota</taxon>
        <taxon>Epsilonproteobacteria</taxon>
        <taxon>Campylobacterales</taxon>
        <taxon>Helicobacteraceae</taxon>
        <taxon>Helicobacter</taxon>
    </lineage>
</organism>
<dbReference type="EMBL" id="NXLV01000010">
    <property type="protein sequence ID" value="RDU70375.1"/>
    <property type="molecule type" value="Genomic_DNA"/>
</dbReference>
<dbReference type="Gene3D" id="3.40.50.150">
    <property type="entry name" value="Vaccinia Virus protein VP39"/>
    <property type="match status" value="2"/>
</dbReference>
<dbReference type="PANTHER" id="PTHR30481">
    <property type="entry name" value="DNA ADENINE METHYLASE"/>
    <property type="match status" value="1"/>
</dbReference>
<keyword evidence="5" id="KW-1185">Reference proteome</keyword>
<keyword evidence="4" id="KW-0540">Nuclease</keyword>
<comment type="caution">
    <text evidence="4">The sequence shown here is derived from an EMBL/GenBank/DDBJ whole genome shotgun (WGS) entry which is preliminary data.</text>
</comment>
<dbReference type="GO" id="GO:0004519">
    <property type="term" value="F:endonuclease activity"/>
    <property type="evidence" value="ECO:0007669"/>
    <property type="project" value="UniProtKB-KW"/>
</dbReference>
<evidence type="ECO:0000313" key="4">
    <source>
        <dbReference type="EMBL" id="RDU70375.1"/>
    </source>
</evidence>
<dbReference type="Pfam" id="PF02086">
    <property type="entry name" value="MethyltransfD12"/>
    <property type="match status" value="1"/>
</dbReference>
<proteinExistence type="predicted"/>
<dbReference type="GO" id="GO:0032259">
    <property type="term" value="P:methylation"/>
    <property type="evidence" value="ECO:0007669"/>
    <property type="project" value="UniProtKB-KW"/>
</dbReference>
<dbReference type="GO" id="GO:0009307">
    <property type="term" value="P:DNA restriction-modification system"/>
    <property type="evidence" value="ECO:0007669"/>
    <property type="project" value="InterPro"/>
</dbReference>
<keyword evidence="2" id="KW-0808">Transferase</keyword>
<dbReference type="SUPFAM" id="SSF53335">
    <property type="entry name" value="S-adenosyl-L-methionine-dependent methyltransferases"/>
    <property type="match status" value="1"/>
</dbReference>
<evidence type="ECO:0000256" key="1">
    <source>
        <dbReference type="ARBA" id="ARBA00022603"/>
    </source>
</evidence>
<dbReference type="GO" id="GO:0043565">
    <property type="term" value="F:sequence-specific DNA binding"/>
    <property type="evidence" value="ECO:0007669"/>
    <property type="project" value="TreeGrafter"/>
</dbReference>
<dbReference type="PIRSF" id="PIRSF000398">
    <property type="entry name" value="M_m6A_EcoRV"/>
    <property type="match status" value="1"/>
</dbReference>
<dbReference type="GO" id="GO:0006298">
    <property type="term" value="P:mismatch repair"/>
    <property type="evidence" value="ECO:0007669"/>
    <property type="project" value="TreeGrafter"/>
</dbReference>
<dbReference type="GO" id="GO:0009007">
    <property type="term" value="F:site-specific DNA-methyltransferase (adenine-specific) activity"/>
    <property type="evidence" value="ECO:0007669"/>
    <property type="project" value="UniProtKB-EC"/>
</dbReference>
<dbReference type="InterPro" id="IPR012263">
    <property type="entry name" value="M_m6A_EcoRV"/>
</dbReference>
<evidence type="ECO:0000256" key="2">
    <source>
        <dbReference type="ARBA" id="ARBA00022679"/>
    </source>
</evidence>
<gene>
    <name evidence="4" type="ORF">CQA58_05815</name>
</gene>
<dbReference type="Proteomes" id="UP000257045">
    <property type="component" value="Unassembled WGS sequence"/>
</dbReference>
<keyword evidence="4" id="KW-0255">Endonuclease</keyword>
<sequence>MHSLRGQRLAYKRYTKSPLRYPGGKSLAVGIILEYFPKDINRVISPFFGGGSVEIACASELGVKVVGFDIFDILVNFWQFLIQDSKTLYDDLIQLLPTKEQYAEIKEELKKHWKKEIVLDSRTLARDYYFNFNLSYGPGFLGWMSKIYESPQRYLNMIEKIRNFNGENLSVECSSFEKVLEDYPNDFFYLDPPYFLEGDSKMFRGIYPQRNFPIHHNNFPHDKLAELLKNHKGKFVLSYNDCQWVRETYKDFKLIDVSWQYTMGQGETRIGKNRIDRGDFTNIKQSHELLIVKE</sequence>
<dbReference type="InterPro" id="IPR012327">
    <property type="entry name" value="MeTrfase_D12"/>
</dbReference>
<dbReference type="PRINTS" id="PR00505">
    <property type="entry name" value="D12N6MTFRASE"/>
</dbReference>
<dbReference type="OrthoDB" id="9805629at2"/>
<name>A0A3D8IZP5_9HELI</name>
<evidence type="ECO:0000313" key="5">
    <source>
        <dbReference type="Proteomes" id="UP000257045"/>
    </source>
</evidence>
<accession>A0A3D8IZP5</accession>
<dbReference type="GO" id="GO:1904047">
    <property type="term" value="F:S-adenosyl-L-methionine binding"/>
    <property type="evidence" value="ECO:0007669"/>
    <property type="project" value="TreeGrafter"/>
</dbReference>
<dbReference type="InterPro" id="IPR029063">
    <property type="entry name" value="SAM-dependent_MTases_sf"/>
</dbReference>
<keyword evidence="4" id="KW-0378">Hydrolase</keyword>
<keyword evidence="3" id="KW-0949">S-adenosyl-L-methionine</keyword>
<reference evidence="4 5" key="1">
    <citation type="submission" date="2018-04" db="EMBL/GenBank/DDBJ databases">
        <title>Novel Campyloabacter and Helicobacter Species and Strains.</title>
        <authorList>
            <person name="Mannion A.J."/>
            <person name="Shen Z."/>
            <person name="Fox J.G."/>
        </authorList>
    </citation>
    <scope>NUCLEOTIDE SEQUENCE [LARGE SCALE GENOMIC DNA]</scope>
    <source>
        <strain evidence="4 5">MIT 04-9366</strain>
    </source>
</reference>
<dbReference type="AlphaFoldDB" id="A0A3D8IZP5"/>
<keyword evidence="1" id="KW-0489">Methyltransferase</keyword>